<proteinExistence type="predicted"/>
<sequence>MSTLMLQMFLKWIQHCEKHRSKHSAYEIAFSLPRLALLSLTFFPPFPPPHFCFCFLSARSHYLKCALSFVSHRESFQVAVEDKLPHAV</sequence>
<comment type="caution">
    <text evidence="1">The sequence shown here is derived from an EMBL/GenBank/DDBJ whole genome shotgun (WGS) entry which is preliminary data.</text>
</comment>
<evidence type="ECO:0000313" key="2">
    <source>
        <dbReference type="Proteomes" id="UP001558613"/>
    </source>
</evidence>
<gene>
    <name evidence="1" type="ORF">QQF64_013884</name>
</gene>
<organism evidence="1 2">
    <name type="scientific">Cirrhinus molitorella</name>
    <name type="common">mud carp</name>
    <dbReference type="NCBI Taxonomy" id="172907"/>
    <lineage>
        <taxon>Eukaryota</taxon>
        <taxon>Metazoa</taxon>
        <taxon>Chordata</taxon>
        <taxon>Craniata</taxon>
        <taxon>Vertebrata</taxon>
        <taxon>Euteleostomi</taxon>
        <taxon>Actinopterygii</taxon>
        <taxon>Neopterygii</taxon>
        <taxon>Teleostei</taxon>
        <taxon>Ostariophysi</taxon>
        <taxon>Cypriniformes</taxon>
        <taxon>Cyprinidae</taxon>
        <taxon>Labeoninae</taxon>
        <taxon>Labeonini</taxon>
        <taxon>Cirrhinus</taxon>
    </lineage>
</organism>
<keyword evidence="2" id="KW-1185">Reference proteome</keyword>
<protein>
    <submittedName>
        <fullName evidence="1">Uncharacterized protein</fullName>
    </submittedName>
</protein>
<dbReference type="EMBL" id="JAYMGO010000019">
    <property type="protein sequence ID" value="KAL1255823.1"/>
    <property type="molecule type" value="Genomic_DNA"/>
</dbReference>
<evidence type="ECO:0000313" key="1">
    <source>
        <dbReference type="EMBL" id="KAL1255823.1"/>
    </source>
</evidence>
<dbReference type="Proteomes" id="UP001558613">
    <property type="component" value="Unassembled WGS sequence"/>
</dbReference>
<reference evidence="1 2" key="1">
    <citation type="submission" date="2023-09" db="EMBL/GenBank/DDBJ databases">
        <authorList>
            <person name="Wang M."/>
        </authorList>
    </citation>
    <scope>NUCLEOTIDE SEQUENCE [LARGE SCALE GENOMIC DNA]</scope>
    <source>
        <strain evidence="1">GT-2023</strain>
        <tissue evidence="1">Liver</tissue>
    </source>
</reference>
<accession>A0ABR3LSJ9</accession>
<name>A0ABR3LSJ9_9TELE</name>